<accession>A0A0A9BWU3</accession>
<name>A0A0A9BWU3_ARUDO</name>
<dbReference type="AlphaFoldDB" id="A0A0A9BWU3"/>
<protein>
    <submittedName>
        <fullName evidence="1">Uncharacterized protein</fullName>
    </submittedName>
</protein>
<reference evidence="1" key="1">
    <citation type="submission" date="2014-09" db="EMBL/GenBank/DDBJ databases">
        <authorList>
            <person name="Magalhaes I.L.F."/>
            <person name="Oliveira U."/>
            <person name="Santos F.R."/>
            <person name="Vidigal T.H.D.A."/>
            <person name="Brescovit A.D."/>
            <person name="Santos A.J."/>
        </authorList>
    </citation>
    <scope>NUCLEOTIDE SEQUENCE</scope>
    <source>
        <tissue evidence="1">Shoot tissue taken approximately 20 cm above the soil surface</tissue>
    </source>
</reference>
<dbReference type="EMBL" id="GBRH01231222">
    <property type="protein sequence ID" value="JAD66673.1"/>
    <property type="molecule type" value="Transcribed_RNA"/>
</dbReference>
<organism evidence="1">
    <name type="scientific">Arundo donax</name>
    <name type="common">Giant reed</name>
    <name type="synonym">Donax arundinaceus</name>
    <dbReference type="NCBI Taxonomy" id="35708"/>
    <lineage>
        <taxon>Eukaryota</taxon>
        <taxon>Viridiplantae</taxon>
        <taxon>Streptophyta</taxon>
        <taxon>Embryophyta</taxon>
        <taxon>Tracheophyta</taxon>
        <taxon>Spermatophyta</taxon>
        <taxon>Magnoliopsida</taxon>
        <taxon>Liliopsida</taxon>
        <taxon>Poales</taxon>
        <taxon>Poaceae</taxon>
        <taxon>PACMAD clade</taxon>
        <taxon>Arundinoideae</taxon>
        <taxon>Arundineae</taxon>
        <taxon>Arundo</taxon>
    </lineage>
</organism>
<proteinExistence type="predicted"/>
<evidence type="ECO:0000313" key="1">
    <source>
        <dbReference type="EMBL" id="JAD66673.1"/>
    </source>
</evidence>
<reference evidence="1" key="2">
    <citation type="journal article" date="2015" name="Data Brief">
        <title>Shoot transcriptome of the giant reed, Arundo donax.</title>
        <authorList>
            <person name="Barrero R.A."/>
            <person name="Guerrero F.D."/>
            <person name="Moolhuijzen P."/>
            <person name="Goolsby J.A."/>
            <person name="Tidwell J."/>
            <person name="Bellgard S.E."/>
            <person name="Bellgard M.I."/>
        </authorList>
    </citation>
    <scope>NUCLEOTIDE SEQUENCE</scope>
    <source>
        <tissue evidence="1">Shoot tissue taken approximately 20 cm above the soil surface</tissue>
    </source>
</reference>
<sequence length="41" mass="5028">MYISSLAESVLLVFLHFCWNKRKVGMGFRRLWFQDERNIHV</sequence>